<name>A0A8J2KR73_9HEXA</name>
<feature type="domain" description="DUF4789" evidence="1">
    <location>
        <begin position="82"/>
        <end position="153"/>
    </location>
</feature>
<dbReference type="PANTHER" id="PTHR21177">
    <property type="entry name" value="IP06524P-RELATED"/>
    <property type="match status" value="1"/>
</dbReference>
<proteinExistence type="predicted"/>
<comment type="caution">
    <text evidence="2">The sequence shown here is derived from an EMBL/GenBank/DDBJ whole genome shotgun (WGS) entry which is preliminary data.</text>
</comment>
<dbReference type="Pfam" id="PF16033">
    <property type="entry name" value="DUF4789"/>
    <property type="match status" value="1"/>
</dbReference>
<dbReference type="OrthoDB" id="6328618at2759"/>
<evidence type="ECO:0000313" key="3">
    <source>
        <dbReference type="Proteomes" id="UP000708208"/>
    </source>
</evidence>
<protein>
    <recommendedName>
        <fullName evidence="1">DUF4789 domain-containing protein</fullName>
    </recommendedName>
</protein>
<accession>A0A8J2KR73</accession>
<dbReference type="EMBL" id="CAJVCH010444871">
    <property type="protein sequence ID" value="CAG7819275.1"/>
    <property type="molecule type" value="Genomic_DNA"/>
</dbReference>
<dbReference type="InterPro" id="IPR031993">
    <property type="entry name" value="DUF4789"/>
</dbReference>
<evidence type="ECO:0000259" key="1">
    <source>
        <dbReference type="Pfam" id="PF16033"/>
    </source>
</evidence>
<reference evidence="2" key="1">
    <citation type="submission" date="2021-06" db="EMBL/GenBank/DDBJ databases">
        <authorList>
            <person name="Hodson N. C."/>
            <person name="Mongue J. A."/>
            <person name="Jaron S. K."/>
        </authorList>
    </citation>
    <scope>NUCLEOTIDE SEQUENCE</scope>
</reference>
<sequence>MCAIAVALEWSSIFDPGVQAFQIKTVPEGSKMSSVGRLENETIQDPQPKRVCAAGVYLNQTGKCYERDTEGPCGAMMKVTLSSDNKMLTGSCTCKIFPPDGPTACETRPTLFWSTNKQCYFMFDQGPCKVGEWLVLSEKKEPKCQKIPCPEKYDHGAPLLEPSNKPYLNFTFEYRGNCYATQTQGFCSSGKQVAYFPKGSLLPKCTDESNRFCASVRTITRSRFNSCGNGQQPDDFGGCEPTTQLK</sequence>
<gene>
    <name evidence="2" type="ORF">AFUS01_LOCUS29735</name>
</gene>
<dbReference type="Proteomes" id="UP000708208">
    <property type="component" value="Unassembled WGS sequence"/>
</dbReference>
<evidence type="ECO:0000313" key="2">
    <source>
        <dbReference type="EMBL" id="CAG7819275.1"/>
    </source>
</evidence>
<keyword evidence="3" id="KW-1185">Reference proteome</keyword>
<dbReference type="AlphaFoldDB" id="A0A8J2KR73"/>
<organism evidence="2 3">
    <name type="scientific">Allacma fusca</name>
    <dbReference type="NCBI Taxonomy" id="39272"/>
    <lineage>
        <taxon>Eukaryota</taxon>
        <taxon>Metazoa</taxon>
        <taxon>Ecdysozoa</taxon>
        <taxon>Arthropoda</taxon>
        <taxon>Hexapoda</taxon>
        <taxon>Collembola</taxon>
        <taxon>Symphypleona</taxon>
        <taxon>Sminthuridae</taxon>
        <taxon>Allacma</taxon>
    </lineage>
</organism>